<dbReference type="PANTHER" id="PTHR30093">
    <property type="entry name" value="GENERAL SECRETION PATHWAY PROTEIN G"/>
    <property type="match status" value="1"/>
</dbReference>
<reference evidence="2 3" key="1">
    <citation type="submission" date="2019-02" db="EMBL/GenBank/DDBJ databases">
        <title>Deep-cultivation of Planctomycetes and their phenomic and genomic characterization uncovers novel biology.</title>
        <authorList>
            <person name="Wiegand S."/>
            <person name="Jogler M."/>
            <person name="Boedeker C."/>
            <person name="Pinto D."/>
            <person name="Vollmers J."/>
            <person name="Rivas-Marin E."/>
            <person name="Kohn T."/>
            <person name="Peeters S.H."/>
            <person name="Heuer A."/>
            <person name="Rast P."/>
            <person name="Oberbeckmann S."/>
            <person name="Bunk B."/>
            <person name="Jeske O."/>
            <person name="Meyerdierks A."/>
            <person name="Storesund J.E."/>
            <person name="Kallscheuer N."/>
            <person name="Luecker S."/>
            <person name="Lage O.M."/>
            <person name="Pohl T."/>
            <person name="Merkel B.J."/>
            <person name="Hornburger P."/>
            <person name="Mueller R.-W."/>
            <person name="Bruemmer F."/>
            <person name="Labrenz M."/>
            <person name="Spormann A.M."/>
            <person name="Op den Camp H."/>
            <person name="Overmann J."/>
            <person name="Amann R."/>
            <person name="Jetten M.S.M."/>
            <person name="Mascher T."/>
            <person name="Medema M.H."/>
            <person name="Devos D.P."/>
            <person name="Kaster A.-K."/>
            <person name="Ovreas L."/>
            <person name="Rohde M."/>
            <person name="Galperin M.Y."/>
            <person name="Jogler C."/>
        </authorList>
    </citation>
    <scope>NUCLEOTIDE SEQUENCE [LARGE SCALE GENOMIC DNA]</scope>
    <source>
        <strain evidence="2 3">V22</strain>
    </source>
</reference>
<dbReference type="InterPro" id="IPR012902">
    <property type="entry name" value="N_methyl_site"/>
</dbReference>
<dbReference type="Proteomes" id="UP000319976">
    <property type="component" value="Chromosome"/>
</dbReference>
<dbReference type="OrthoDB" id="210622at2"/>
<keyword evidence="3" id="KW-1185">Reference proteome</keyword>
<dbReference type="Pfam" id="PF07963">
    <property type="entry name" value="N_methyl"/>
    <property type="match status" value="1"/>
</dbReference>
<dbReference type="NCBIfam" id="TIGR02532">
    <property type="entry name" value="IV_pilin_GFxxxE"/>
    <property type="match status" value="1"/>
</dbReference>
<dbReference type="Gene3D" id="3.30.700.10">
    <property type="entry name" value="Glycoprotein, Type 4 Pilin"/>
    <property type="match status" value="1"/>
</dbReference>
<accession>A0A517TDN4</accession>
<name>A0A517TDN4_9PLAN</name>
<evidence type="ECO:0000313" key="3">
    <source>
        <dbReference type="Proteomes" id="UP000319976"/>
    </source>
</evidence>
<dbReference type="EMBL" id="CP036316">
    <property type="protein sequence ID" value="QDT66486.1"/>
    <property type="molecule type" value="Genomic_DNA"/>
</dbReference>
<dbReference type="AlphaFoldDB" id="A0A517TDN4"/>
<dbReference type="PANTHER" id="PTHR30093:SF2">
    <property type="entry name" value="TYPE II SECRETION SYSTEM PROTEIN H"/>
    <property type="match status" value="1"/>
</dbReference>
<organism evidence="2 3">
    <name type="scientific">Calycomorphotria hydatis</name>
    <dbReference type="NCBI Taxonomy" id="2528027"/>
    <lineage>
        <taxon>Bacteria</taxon>
        <taxon>Pseudomonadati</taxon>
        <taxon>Planctomycetota</taxon>
        <taxon>Planctomycetia</taxon>
        <taxon>Planctomycetales</taxon>
        <taxon>Planctomycetaceae</taxon>
        <taxon>Calycomorphotria</taxon>
    </lineage>
</organism>
<sequence length="343" mass="37398">MSSLKRRGFTLIELLVVIAIIAILIALLLPSVQQAREAARRSECKNKLKQLALALHNYHDNFATFPPGCVLNDSSKDGGYDDFTYGGADNSCTSVNRANGTGMGNQRAPWTVLILPYIEQAALYQLFNFEGSFASFATQTSANNFTGPGGEPLYMQSLNAYQCPSDPFSTPNLPRNNYYGVMGVGGESGPEWCDAQYHSGFTTTGIFYPNSRTRIRDITDGTSNTFIIGENIMSPFPFEPTTGYNLARNLSWAATCEANSSQGWFMLANIAQPTVPINSRFYGINGTTRPGTDQATRNFGSFHVGGCQFAANDGSVHFVSENIDEQLLDNLCHKSDGNVVDAF</sequence>
<dbReference type="PROSITE" id="PS00409">
    <property type="entry name" value="PROKAR_NTER_METHYL"/>
    <property type="match status" value="1"/>
</dbReference>
<proteinExistence type="predicted"/>
<evidence type="ECO:0000313" key="2">
    <source>
        <dbReference type="EMBL" id="QDT66486.1"/>
    </source>
</evidence>
<evidence type="ECO:0000259" key="1">
    <source>
        <dbReference type="Pfam" id="PF07596"/>
    </source>
</evidence>
<dbReference type="InterPro" id="IPR045584">
    <property type="entry name" value="Pilin-like"/>
</dbReference>
<dbReference type="KEGG" id="chya:V22_37540"/>
<gene>
    <name evidence="2" type="primary">xcpT_36</name>
    <name evidence="2" type="ORF">V22_37540</name>
</gene>
<dbReference type="Pfam" id="PF07596">
    <property type="entry name" value="SBP_bac_10"/>
    <property type="match status" value="1"/>
</dbReference>
<dbReference type="RefSeq" id="WP_145265609.1">
    <property type="nucleotide sequence ID" value="NZ_CP036316.1"/>
</dbReference>
<protein>
    <submittedName>
        <fullName evidence="2">Type II secretion system protein G</fullName>
    </submittedName>
</protein>
<dbReference type="SUPFAM" id="SSF54523">
    <property type="entry name" value="Pili subunits"/>
    <property type="match status" value="1"/>
</dbReference>
<dbReference type="InterPro" id="IPR011453">
    <property type="entry name" value="DUF1559"/>
</dbReference>
<feature type="domain" description="DUF1559" evidence="1">
    <location>
        <begin position="33"/>
        <end position="326"/>
    </location>
</feature>